<dbReference type="InterPro" id="IPR006978">
    <property type="entry name" value="Nre_N"/>
</dbReference>
<evidence type="ECO:0000313" key="4">
    <source>
        <dbReference type="EMBL" id="AIF17026.1"/>
    </source>
</evidence>
<comment type="function">
    <text evidence="1">Involved in DNA damage repair.</text>
</comment>
<dbReference type="PANTHER" id="PTHR38136:SF2">
    <property type="entry name" value="DNA REPAIR PROTEIN"/>
    <property type="match status" value="1"/>
</dbReference>
<proteinExistence type="inferred from homology"/>
<sequence>MAFAGQLIIENLPRDEKGNSLCVPCRTTKLLCGKERCPLLVRLHAHQRTHTLLTGTELAGASPPSVFVGRYGYPKISIGPMLPPFGGDTSLLDTPERWVGRKIDDIVDFRSQLVRTRFTVRELDPAKGNRMVLRTQELAMAATPPHVDATLHKPPQGRMRYSATAQPMGPSAPLKTFDRDTVKVDQRIEKAHSDTDLLARDALSELHARGVHTSAMSRAFSVGAFGLGKRRKLVPTRWSITAVDSTLGLKLLERTRELPLLGDYRLHEFTGLDNRWSVLLLPTEWCYELIEAWYPNTLWNPHRSGISIFHSFELNRGRKGYAEIGGCYYAARLAVNEHLHRLGRQAGAVIFREAHPGYILPVGVWNVREHVRQALREPPRRYGTLEEALARVGFTMDISMKRWIANSGVLKDRMYQKRLDDFDA</sequence>
<comment type="caution">
    <text evidence="1">Lacks conserved residue(s) required for the propagation of feature annotation.</text>
</comment>
<keyword evidence="1" id="KW-0227">DNA damage</keyword>
<dbReference type="AlphaFoldDB" id="A0A075HKU8"/>
<dbReference type="Pfam" id="PF04895">
    <property type="entry name" value="Nre_C"/>
    <property type="match status" value="1"/>
</dbReference>
<keyword evidence="1" id="KW-0234">DNA repair</keyword>
<dbReference type="InterPro" id="IPR006979">
    <property type="entry name" value="Nre_C"/>
</dbReference>
<protein>
    <recommendedName>
        <fullName evidence="1">DNA repair protein</fullName>
    </recommendedName>
</protein>
<reference evidence="4" key="1">
    <citation type="journal article" date="2014" name="Genome Biol. Evol.">
        <title>Pangenome evidence for extensive interdomain horizontal transfer affecting lineage core and shell genes in uncultured planktonic thaumarchaeota and euryarchaeota.</title>
        <authorList>
            <person name="Deschamps P."/>
            <person name="Zivanovic Y."/>
            <person name="Moreira D."/>
            <person name="Rodriguez-Valera F."/>
            <person name="Lopez-Garcia P."/>
        </authorList>
    </citation>
    <scope>NUCLEOTIDE SEQUENCE</scope>
</reference>
<dbReference type="GO" id="GO:0006281">
    <property type="term" value="P:DNA repair"/>
    <property type="evidence" value="ECO:0007669"/>
    <property type="project" value="UniProtKB-UniRule"/>
</dbReference>
<accession>A0A075HKU8</accession>
<dbReference type="EMBL" id="KF901070">
    <property type="protein sequence ID" value="AIF17026.1"/>
    <property type="molecule type" value="Genomic_DNA"/>
</dbReference>
<dbReference type="HAMAP" id="MF_02096">
    <property type="entry name" value="Nre"/>
    <property type="match status" value="1"/>
</dbReference>
<name>A0A075HKU8_9EURY</name>
<comment type="similarity">
    <text evidence="1">Belongs to the Nre family.</text>
</comment>
<dbReference type="PANTHER" id="PTHR38136">
    <property type="entry name" value="DNA REPAIR PROTEIN"/>
    <property type="match status" value="1"/>
</dbReference>
<evidence type="ECO:0000259" key="3">
    <source>
        <dbReference type="Pfam" id="PF04895"/>
    </source>
</evidence>
<feature type="domain" description="Archaeal Nre C-terminal" evidence="3">
    <location>
        <begin position="314"/>
        <end position="422"/>
    </location>
</feature>
<dbReference type="InterPro" id="IPR033167">
    <property type="entry name" value="Nre"/>
</dbReference>
<organism evidence="4">
    <name type="scientific">uncultured marine group II/III euryarchaeote KM3_75_F08</name>
    <dbReference type="NCBI Taxonomy" id="1456505"/>
    <lineage>
        <taxon>Archaea</taxon>
        <taxon>Methanobacteriati</taxon>
        <taxon>Methanobacteriota</taxon>
        <taxon>environmental samples</taxon>
    </lineage>
</organism>
<dbReference type="Pfam" id="PF04894">
    <property type="entry name" value="Nre_N"/>
    <property type="match status" value="1"/>
</dbReference>
<evidence type="ECO:0000256" key="1">
    <source>
        <dbReference type="HAMAP-Rule" id="MF_02096"/>
    </source>
</evidence>
<feature type="domain" description="Archaeal Nre N-terminal" evidence="2">
    <location>
        <begin position="31"/>
        <end position="300"/>
    </location>
</feature>
<evidence type="ECO:0000259" key="2">
    <source>
        <dbReference type="Pfam" id="PF04894"/>
    </source>
</evidence>